<proteinExistence type="predicted"/>
<name>A0A0D1L8Q1_9MYCO</name>
<organism evidence="2 3">
    <name type="scientific">Mycolicibacterium llatzerense</name>
    <dbReference type="NCBI Taxonomy" id="280871"/>
    <lineage>
        <taxon>Bacteria</taxon>
        <taxon>Bacillati</taxon>
        <taxon>Actinomycetota</taxon>
        <taxon>Actinomycetes</taxon>
        <taxon>Mycobacteriales</taxon>
        <taxon>Mycobacteriaceae</taxon>
        <taxon>Mycolicibacterium</taxon>
    </lineage>
</organism>
<keyword evidence="1" id="KW-0812">Transmembrane</keyword>
<sequence>MTADIEQTIMNIEAPKAVYALCTFRIDIEKWALLPVEAAPTQSPWKACEAWMVCDDAFDCERPSWWCTCGVRGYDSLSRLRAAHRQADTIVAVMRYDPTTSLNDDNEVRAADATLVAYWISPDLPLRAQAAAVVGDLTAHMCIEYDDLDRMLARYNIIEWREAATDPDDEFRTVGAADGVSPVPRWAGMLGMSRAVRTARALRSWTAVIGRPLLESFSAAVHYATKTTRTILMTMVSAWCAVFMHVYTHTHLTPVAFIDPVLLAGHRLIGAILEPPVMLLVMSVLGLLALLEAVRRARPLPRLADPIAWAMTVVLPFVYLFGEKTVLVIGMLVVLATANGTPEPSQLGWCLVAMFVLIIVARSATPFSVIYGHLRALRAQSSWGASADV</sequence>
<dbReference type="PATRIC" id="fig|280871.6.peg.4850"/>
<feature type="transmembrane region" description="Helical" evidence="1">
    <location>
        <begin position="268"/>
        <end position="291"/>
    </location>
</feature>
<dbReference type="AlphaFoldDB" id="A0A0D1L8Q1"/>
<protein>
    <submittedName>
        <fullName evidence="2">Uncharacterized protein</fullName>
    </submittedName>
</protein>
<reference evidence="2 3" key="1">
    <citation type="submission" date="2015-01" db="EMBL/GenBank/DDBJ databases">
        <title>Genome sequence of Mycobacterium llatzerense and Mycobacterium immunogenum recovered from brain abscess.</title>
        <authorList>
            <person name="Greninger A.L."/>
            <person name="Langelier C."/>
            <person name="Cunningham G."/>
            <person name="Chiu C.Y."/>
            <person name="Miller S."/>
        </authorList>
    </citation>
    <scope>NUCLEOTIDE SEQUENCE [LARGE SCALE GENOMIC DNA]</scope>
    <source>
        <strain evidence="2 3">CLUC14</strain>
    </source>
</reference>
<accession>A0A0D1L8Q1</accession>
<feature type="transmembrane region" description="Helical" evidence="1">
    <location>
        <begin position="230"/>
        <end position="248"/>
    </location>
</feature>
<evidence type="ECO:0000256" key="1">
    <source>
        <dbReference type="SAM" id="Phobius"/>
    </source>
</evidence>
<keyword evidence="3" id="KW-1185">Reference proteome</keyword>
<evidence type="ECO:0000313" key="3">
    <source>
        <dbReference type="Proteomes" id="UP000032221"/>
    </source>
</evidence>
<evidence type="ECO:0000313" key="2">
    <source>
        <dbReference type="EMBL" id="KIU14622.1"/>
    </source>
</evidence>
<dbReference type="EMBL" id="JXST01000040">
    <property type="protein sequence ID" value="KIU14622.1"/>
    <property type="molecule type" value="Genomic_DNA"/>
</dbReference>
<comment type="caution">
    <text evidence="2">The sequence shown here is derived from an EMBL/GenBank/DDBJ whole genome shotgun (WGS) entry which is preliminary data.</text>
</comment>
<dbReference type="Proteomes" id="UP000032221">
    <property type="component" value="Unassembled WGS sequence"/>
</dbReference>
<dbReference type="RefSeq" id="WP_043987561.1">
    <property type="nucleotide sequence ID" value="NZ_JXST01000040.1"/>
</dbReference>
<gene>
    <name evidence="2" type="ORF">TL10_23440</name>
</gene>
<keyword evidence="1" id="KW-0472">Membrane</keyword>
<feature type="transmembrane region" description="Helical" evidence="1">
    <location>
        <begin position="346"/>
        <end position="371"/>
    </location>
</feature>
<keyword evidence="1" id="KW-1133">Transmembrane helix</keyword>